<evidence type="ECO:0000313" key="8">
    <source>
        <dbReference type="EMBL" id="KMU83076.1"/>
    </source>
</evidence>
<dbReference type="Proteomes" id="UP000054563">
    <property type="component" value="Unassembled WGS sequence"/>
</dbReference>
<dbReference type="STRING" id="396776.A0A0J8RER6"/>
<dbReference type="InterPro" id="IPR040454">
    <property type="entry name" value="TF_IIIC_Tfc1/Sfc1"/>
</dbReference>
<evidence type="ECO:0000313" key="9">
    <source>
        <dbReference type="Proteomes" id="UP000054563"/>
    </source>
</evidence>
<keyword evidence="4" id="KW-0539">Nucleus</keyword>
<dbReference type="InterPro" id="IPR042536">
    <property type="entry name" value="TFIIIC_tauA_Sfc1"/>
</dbReference>
<proteinExistence type="predicted"/>
<feature type="compositionally biased region" description="Low complexity" evidence="5">
    <location>
        <begin position="123"/>
        <end position="133"/>
    </location>
</feature>
<keyword evidence="2" id="KW-0238">DNA-binding</keyword>
<evidence type="ECO:0000259" key="6">
    <source>
        <dbReference type="Pfam" id="PF09734"/>
    </source>
</evidence>
<sequence length="645" mass="72177">MATWKGSTTSPWYTIPAREIVSVEHPCVVKNVDRAIGTLQRGPGIAEIWQERVLISWIFQILDPTRPHAAATLSLNPDDGMSRPLFSTSKPANNMLLRVSVPKRTGRKRKRGSQDPYVDDARSTSTLSSSDSGSLDAKQLLRRLRDNAGRYDVEVVGRIDRMHVFRGRVLWSADMGVDADVDDPGVPDFVYSTTASPFMTKFRENILPFECPFLVLSRDAPLMLVPDEKLKEFDLDMSKGATSNVDIVPPPSFSLVEMPFKYTYRQNPSVKQALNPSGETMTINTQQITKVFTHLVPCDVPSVPTESNDKLPPIDTLDAALKKTIGILQKLFDDRPAWTRRGLRNHLTTNDQKYTLRTAVPYVGYIFRSGPWRDAILKFGYDPRTTPDSRIYQTLMFRIPPSTEETEIDPSLTSNMASTSTTTPLSGRRYTAPRPSQVLGDANVGNTSHVFTGHPPLARDGKTWMICDIHDATVTQRLSPLNPDAPPPQPVCDIYSAGWYGNVLLATARAIMRAKIQHMLEHKAAYPDDTEFLPLFNFPTHVETEDDISRVAVDSSEVGGKCVQLASEIRGTLRSAPGRRNANRGEGTRDTEVGKSGRKRVRWEDEEEEEEGEEGEEAEEVRQLEEEEEREDEGEEDDESEAIGE</sequence>
<comment type="subcellular location">
    <subcellularLocation>
        <location evidence="1">Nucleus</location>
    </subcellularLocation>
</comment>
<evidence type="ECO:0000256" key="5">
    <source>
        <dbReference type="SAM" id="MobiDB-lite"/>
    </source>
</evidence>
<dbReference type="PANTHER" id="PTHR13230">
    <property type="entry name" value="GENERAL TRANSCRIPTION FACTOR IIIC, POLYPEPTIDE 5"/>
    <property type="match status" value="1"/>
</dbReference>
<reference evidence="9" key="1">
    <citation type="journal article" date="2010" name="Genome Res.">
        <title>Population genomic sequencing of Coccidioides fungi reveals recent hybridization and transposon control.</title>
        <authorList>
            <person name="Neafsey D.E."/>
            <person name="Barker B.M."/>
            <person name="Sharpton T.J."/>
            <person name="Stajich J.E."/>
            <person name="Park D.J."/>
            <person name="Whiston E."/>
            <person name="Hung C.-Y."/>
            <person name="McMahan C."/>
            <person name="White J."/>
            <person name="Sykes S."/>
            <person name="Heiman D."/>
            <person name="Young S."/>
            <person name="Zeng Q."/>
            <person name="Abouelleil A."/>
            <person name="Aftuck L."/>
            <person name="Bessette D."/>
            <person name="Brown A."/>
            <person name="FitzGerald M."/>
            <person name="Lui A."/>
            <person name="Macdonald J.P."/>
            <person name="Priest M."/>
            <person name="Orbach M.J."/>
            <person name="Galgiani J.N."/>
            <person name="Kirkland T.N."/>
            <person name="Cole G.T."/>
            <person name="Birren B.W."/>
            <person name="Henn M.R."/>
            <person name="Taylor J.W."/>
            <person name="Rounsley S.D."/>
        </authorList>
    </citation>
    <scope>NUCLEOTIDE SEQUENCE [LARGE SCALE GENOMIC DNA]</scope>
    <source>
        <strain evidence="9">H538.4</strain>
    </source>
</reference>
<keyword evidence="3" id="KW-0804">Transcription</keyword>
<feature type="region of interest" description="Disordered" evidence="5">
    <location>
        <begin position="100"/>
        <end position="133"/>
    </location>
</feature>
<dbReference type="EMBL" id="DS016982">
    <property type="protein sequence ID" value="KMU83076.1"/>
    <property type="molecule type" value="Genomic_DNA"/>
</dbReference>
<evidence type="ECO:0000256" key="2">
    <source>
        <dbReference type="ARBA" id="ARBA00023125"/>
    </source>
</evidence>
<dbReference type="Pfam" id="PF17682">
    <property type="entry name" value="Tau95_N"/>
    <property type="match status" value="1"/>
</dbReference>
<dbReference type="eggNOG" id="KOG2473">
    <property type="taxonomic scope" value="Eukaryota"/>
</dbReference>
<dbReference type="InterPro" id="IPR041499">
    <property type="entry name" value="Tfc1/Sfc1_N"/>
</dbReference>
<evidence type="ECO:0000256" key="3">
    <source>
        <dbReference type="ARBA" id="ARBA00023163"/>
    </source>
</evidence>
<dbReference type="GO" id="GO:0005634">
    <property type="term" value="C:nucleus"/>
    <property type="evidence" value="ECO:0007669"/>
    <property type="project" value="UniProtKB-SubCell"/>
</dbReference>
<dbReference type="PANTHER" id="PTHR13230:SF5">
    <property type="entry name" value="GENERAL TRANSCRIPTION FACTOR 3C POLYPEPTIDE 5"/>
    <property type="match status" value="1"/>
</dbReference>
<dbReference type="GO" id="GO:0000127">
    <property type="term" value="C:transcription factor TFIIIC complex"/>
    <property type="evidence" value="ECO:0007669"/>
    <property type="project" value="InterPro"/>
</dbReference>
<dbReference type="OrthoDB" id="5598268at2759"/>
<protein>
    <submittedName>
        <fullName evidence="8">Transcription factor tfiiic complex a box associated subunit sfc1</fullName>
    </submittedName>
</protein>
<dbReference type="InterPro" id="IPR019136">
    <property type="entry name" value="TF_IIIC_su-5_HTH"/>
</dbReference>
<name>A0A0J8RER6_COCIT</name>
<dbReference type="Pfam" id="PF09734">
    <property type="entry name" value="Tau95"/>
    <property type="match status" value="1"/>
</dbReference>
<feature type="region of interest" description="Disordered" evidence="5">
    <location>
        <begin position="404"/>
        <end position="431"/>
    </location>
</feature>
<dbReference type="AlphaFoldDB" id="A0A0J8RER6"/>
<feature type="region of interest" description="Disordered" evidence="5">
    <location>
        <begin position="573"/>
        <end position="645"/>
    </location>
</feature>
<gene>
    <name evidence="8" type="ORF">CIHG_00858</name>
</gene>
<dbReference type="GO" id="GO:0006384">
    <property type="term" value="P:transcription initiation at RNA polymerase III promoter"/>
    <property type="evidence" value="ECO:0007669"/>
    <property type="project" value="InterPro"/>
</dbReference>
<organism evidence="8 9">
    <name type="scientific">Coccidioides immitis H538.4</name>
    <dbReference type="NCBI Taxonomy" id="396776"/>
    <lineage>
        <taxon>Eukaryota</taxon>
        <taxon>Fungi</taxon>
        <taxon>Dikarya</taxon>
        <taxon>Ascomycota</taxon>
        <taxon>Pezizomycotina</taxon>
        <taxon>Eurotiomycetes</taxon>
        <taxon>Eurotiomycetidae</taxon>
        <taxon>Onygenales</taxon>
        <taxon>Onygenaceae</taxon>
        <taxon>Coccidioides</taxon>
    </lineage>
</organism>
<feature type="compositionally biased region" description="Basic and acidic residues" evidence="5">
    <location>
        <begin position="586"/>
        <end position="595"/>
    </location>
</feature>
<evidence type="ECO:0000256" key="1">
    <source>
        <dbReference type="ARBA" id="ARBA00004123"/>
    </source>
</evidence>
<feature type="domain" description="Transcription factor IIIC subunit 5 HTH" evidence="6">
    <location>
        <begin position="247"/>
        <end position="398"/>
    </location>
</feature>
<dbReference type="VEuPathDB" id="FungiDB:CIHG_00858"/>
<feature type="compositionally biased region" description="Acidic residues" evidence="5">
    <location>
        <begin position="604"/>
        <end position="645"/>
    </location>
</feature>
<evidence type="ECO:0000256" key="4">
    <source>
        <dbReference type="ARBA" id="ARBA00023242"/>
    </source>
</evidence>
<dbReference type="GO" id="GO:0001002">
    <property type="term" value="F:RNA polymerase III type 1 promoter sequence-specific DNA binding"/>
    <property type="evidence" value="ECO:0007669"/>
    <property type="project" value="TreeGrafter"/>
</dbReference>
<dbReference type="Gene3D" id="3.30.200.160">
    <property type="entry name" value="TFIIIC, subcomplex tauA, subunit Sfc1, barrel domain"/>
    <property type="match status" value="1"/>
</dbReference>
<feature type="compositionally biased region" description="Polar residues" evidence="5">
    <location>
        <begin position="411"/>
        <end position="425"/>
    </location>
</feature>
<dbReference type="GO" id="GO:0001003">
    <property type="term" value="F:RNA polymerase III type 2 promoter sequence-specific DNA binding"/>
    <property type="evidence" value="ECO:0007669"/>
    <property type="project" value="TreeGrafter"/>
</dbReference>
<accession>A0A0J8RER6</accession>
<evidence type="ECO:0000259" key="7">
    <source>
        <dbReference type="Pfam" id="PF17682"/>
    </source>
</evidence>
<feature type="domain" description="Transcription factor IIIC subunit Tfc1/Sfc1 triple barrel" evidence="7">
    <location>
        <begin position="21"/>
        <end position="167"/>
    </location>
</feature>